<evidence type="ECO:0000256" key="6">
    <source>
        <dbReference type="RuleBase" id="RU365102"/>
    </source>
</evidence>
<evidence type="ECO:0000256" key="2">
    <source>
        <dbReference type="ARBA" id="ARBA00009190"/>
    </source>
</evidence>
<dbReference type="AlphaFoldDB" id="A0A3S3E808"/>
<keyword evidence="4 6" id="KW-1133">Transmembrane helix</keyword>
<dbReference type="EMBL" id="RKLP01000011">
    <property type="protein sequence ID" value="RVW07853.1"/>
    <property type="molecule type" value="Genomic_DNA"/>
</dbReference>
<dbReference type="PANTHER" id="PTHR12608">
    <property type="entry name" value="TRANSMEMBRANE PROTEIN HTP-1 RELATED"/>
    <property type="match status" value="1"/>
</dbReference>
<protein>
    <recommendedName>
        <fullName evidence="6">GDT1 family protein</fullName>
    </recommendedName>
</protein>
<feature type="transmembrane region" description="Helical" evidence="6">
    <location>
        <begin position="167"/>
        <end position="185"/>
    </location>
</feature>
<dbReference type="PANTHER" id="PTHR12608:SF1">
    <property type="entry name" value="TRANSMEMBRANE PROTEIN 165"/>
    <property type="match status" value="1"/>
</dbReference>
<feature type="transmembrane region" description="Helical" evidence="6">
    <location>
        <begin position="197"/>
        <end position="215"/>
    </location>
</feature>
<proteinExistence type="inferred from homology"/>
<keyword evidence="8" id="KW-1185">Reference proteome</keyword>
<comment type="caution">
    <text evidence="7">The sequence shown here is derived from an EMBL/GenBank/DDBJ whole genome shotgun (WGS) entry which is preliminary data.</text>
</comment>
<evidence type="ECO:0000256" key="3">
    <source>
        <dbReference type="ARBA" id="ARBA00022692"/>
    </source>
</evidence>
<keyword evidence="5 6" id="KW-0472">Membrane</keyword>
<dbReference type="GO" id="GO:0016020">
    <property type="term" value="C:membrane"/>
    <property type="evidence" value="ECO:0007669"/>
    <property type="project" value="UniProtKB-SubCell"/>
</dbReference>
<sequence length="235" mass="24219">MLAAILLSFGVIFVAELGDKSQLMAMTFALRYRWWVVIGGITAATTVVHLVSVGVGHFLGAALPTTAISIVGGIAFVIFGLWTLRGDSLSDEEEQKARKVTGSAFLAVASAFFLAELGDKTMLATVTLAADNDWVGVWIGSTIGMVAADALAIVVGALLGKHLPENFVKIGAAVLFFAFGAWLVLEGVFPDSPAGPIAAGAIVAVSAAGAAVRRLTRGARRTPAAPEPADTPRAS</sequence>
<evidence type="ECO:0000313" key="7">
    <source>
        <dbReference type="EMBL" id="RVW07853.1"/>
    </source>
</evidence>
<dbReference type="RefSeq" id="WP_127917974.1">
    <property type="nucleotide sequence ID" value="NZ_RKLP01000011.1"/>
</dbReference>
<evidence type="ECO:0000313" key="8">
    <source>
        <dbReference type="Proteomes" id="UP000286208"/>
    </source>
</evidence>
<name>A0A3S3E808_9NOCA</name>
<dbReference type="Proteomes" id="UP000286208">
    <property type="component" value="Unassembled WGS sequence"/>
</dbReference>
<evidence type="ECO:0000256" key="4">
    <source>
        <dbReference type="ARBA" id="ARBA00022989"/>
    </source>
</evidence>
<dbReference type="OrthoDB" id="5188730at2"/>
<evidence type="ECO:0000256" key="1">
    <source>
        <dbReference type="ARBA" id="ARBA00004141"/>
    </source>
</evidence>
<accession>A0A3S3E808</accession>
<feature type="transmembrane region" description="Helical" evidence="6">
    <location>
        <begin position="137"/>
        <end position="160"/>
    </location>
</feature>
<comment type="similarity">
    <text evidence="2 6">Belongs to the GDT1 family.</text>
</comment>
<feature type="transmembrane region" description="Helical" evidence="6">
    <location>
        <begin position="58"/>
        <end position="82"/>
    </location>
</feature>
<feature type="transmembrane region" description="Helical" evidence="6">
    <location>
        <begin position="34"/>
        <end position="51"/>
    </location>
</feature>
<organism evidence="7 8">
    <name type="scientific">Prescottella agglutinans</name>
    <dbReference type="NCBI Taxonomy" id="1644129"/>
    <lineage>
        <taxon>Bacteria</taxon>
        <taxon>Bacillati</taxon>
        <taxon>Actinomycetota</taxon>
        <taxon>Actinomycetes</taxon>
        <taxon>Mycobacteriales</taxon>
        <taxon>Nocardiaceae</taxon>
        <taxon>Prescottella</taxon>
    </lineage>
</organism>
<dbReference type="GO" id="GO:0046873">
    <property type="term" value="F:metal ion transmembrane transporter activity"/>
    <property type="evidence" value="ECO:0007669"/>
    <property type="project" value="InterPro"/>
</dbReference>
<dbReference type="Pfam" id="PF01169">
    <property type="entry name" value="GDT1"/>
    <property type="match status" value="2"/>
</dbReference>
<keyword evidence="3 6" id="KW-0812">Transmembrane</keyword>
<evidence type="ECO:0000256" key="5">
    <source>
        <dbReference type="ARBA" id="ARBA00023136"/>
    </source>
</evidence>
<comment type="subcellular location">
    <subcellularLocation>
        <location evidence="1 6">Membrane</location>
        <topology evidence="1 6">Multi-pass membrane protein</topology>
    </subcellularLocation>
</comment>
<gene>
    <name evidence="7" type="ORF">EGT67_20740</name>
</gene>
<dbReference type="InterPro" id="IPR001727">
    <property type="entry name" value="GDT1-like"/>
</dbReference>
<reference evidence="7 8" key="1">
    <citation type="submission" date="2018-11" db="EMBL/GenBank/DDBJ databases">
        <title>Rhodococcus spongicola sp. nov. and Rhodococcus xishaensis sp. nov. from marine sponges.</title>
        <authorList>
            <person name="Li L."/>
            <person name="Lin H.W."/>
        </authorList>
    </citation>
    <scope>NUCLEOTIDE SEQUENCE [LARGE SCALE GENOMIC DNA]</scope>
    <source>
        <strain evidence="7 8">CCTCC AB2014297</strain>
    </source>
</reference>